<dbReference type="EMBL" id="AAQR03134518">
    <property type="status" value="NOT_ANNOTATED_CDS"/>
    <property type="molecule type" value="Genomic_DNA"/>
</dbReference>
<sequence>MAALTVFVEKVLQKLFPSVPRVQEKKELQAPAVNNPPKNVISESMRAEHVQPLTDGDTKAQSGRRLYTVSLPPEGYVPSVPEPHHGQHPENISSSESSEADQDLHDLPKRRRIRKRKSKKNPKSTYIEQAQLEKHQCLLREELQPQHTDGPTISKNKKRKLKKKQQIKRKKAAGLAAKASGVSFMYQPEESSSDREGAGDVEGQVAPEAQDFPTMDAKEPDSTGASEEDATDASEEDIQKPGEKEQAVEPWEWRQASKREKVEDRRLLPGVEETQNPVSRHNTPQVGLAQREVRSQWSGSSQRRCKQSPRPRCPKQGTVDANTERGLMPSSAAAHAVFLKRRSLSLVYELGISKDPDSAVCVETTEELLNHLESRRLPPSDVFILDHMKTLLLLQDIERLRSALEVFPEHCTMPPEHARVITAFFNYWITNVLPESNGE</sequence>
<evidence type="ECO:0000256" key="1">
    <source>
        <dbReference type="SAM" id="MobiDB-lite"/>
    </source>
</evidence>
<dbReference type="eggNOG" id="ENOG502S06A">
    <property type="taxonomic scope" value="Eukaryota"/>
</dbReference>
<dbReference type="PANTHER" id="PTHR22444">
    <property type="entry name" value="GLUTAMATE-RICH PROTEIN 1"/>
    <property type="match status" value="1"/>
</dbReference>
<evidence type="ECO:0000313" key="3">
    <source>
        <dbReference type="Proteomes" id="UP000005225"/>
    </source>
</evidence>
<feature type="compositionally biased region" description="Basic residues" evidence="1">
    <location>
        <begin position="303"/>
        <end position="313"/>
    </location>
</feature>
<protein>
    <recommendedName>
        <fullName evidence="4">Glutamate rich 1</fullName>
    </recommendedName>
</protein>
<dbReference type="PANTHER" id="PTHR22444:SF1">
    <property type="entry name" value="GLUTAMATE-RICH PROTEIN 1"/>
    <property type="match status" value="1"/>
</dbReference>
<feature type="compositionally biased region" description="Basic residues" evidence="1">
    <location>
        <begin position="155"/>
        <end position="172"/>
    </location>
</feature>
<dbReference type="Proteomes" id="UP000005225">
    <property type="component" value="Unassembled WGS sequence"/>
</dbReference>
<name>H0XA23_OTOGA</name>
<feature type="compositionally biased region" description="Basic residues" evidence="1">
    <location>
        <begin position="108"/>
        <end position="122"/>
    </location>
</feature>
<dbReference type="EMBL" id="AAQR03134521">
    <property type="status" value="NOT_ANNOTATED_CDS"/>
    <property type="molecule type" value="Genomic_DNA"/>
</dbReference>
<dbReference type="HOGENOM" id="CLU_041433_1_0_1"/>
<feature type="compositionally biased region" description="Polar residues" evidence="1">
    <location>
        <begin position="273"/>
        <end position="285"/>
    </location>
</feature>
<dbReference type="EMBL" id="AAQR03134520">
    <property type="status" value="NOT_ANNOTATED_CDS"/>
    <property type="molecule type" value="Genomic_DNA"/>
</dbReference>
<dbReference type="GeneTree" id="ENSGT00390000005606"/>
<feature type="compositionally biased region" description="Acidic residues" evidence="1">
    <location>
        <begin position="226"/>
        <end position="236"/>
    </location>
</feature>
<dbReference type="FunCoup" id="H0XA23">
    <property type="interactions" value="1135"/>
</dbReference>
<feature type="compositionally biased region" description="Polar residues" evidence="1">
    <location>
        <begin position="145"/>
        <end position="154"/>
    </location>
</feature>
<feature type="compositionally biased region" description="Basic and acidic residues" evidence="1">
    <location>
        <begin position="131"/>
        <end position="144"/>
    </location>
</feature>
<keyword evidence="3" id="KW-1185">Reference proteome</keyword>
<proteinExistence type="predicted"/>
<evidence type="ECO:0008006" key="4">
    <source>
        <dbReference type="Google" id="ProtNLM"/>
    </source>
</evidence>
<dbReference type="EMBL" id="AAQR03134519">
    <property type="status" value="NOT_ANNOTATED_CDS"/>
    <property type="molecule type" value="Genomic_DNA"/>
</dbReference>
<dbReference type="InterPro" id="IPR026719">
    <property type="entry name" value="ERICH1"/>
</dbReference>
<organism evidence="2 3">
    <name type="scientific">Otolemur garnettii</name>
    <name type="common">Small-eared galago</name>
    <name type="synonym">Garnett's greater bushbaby</name>
    <dbReference type="NCBI Taxonomy" id="30611"/>
    <lineage>
        <taxon>Eukaryota</taxon>
        <taxon>Metazoa</taxon>
        <taxon>Chordata</taxon>
        <taxon>Craniata</taxon>
        <taxon>Vertebrata</taxon>
        <taxon>Euteleostomi</taxon>
        <taxon>Mammalia</taxon>
        <taxon>Eutheria</taxon>
        <taxon>Euarchontoglires</taxon>
        <taxon>Primates</taxon>
        <taxon>Strepsirrhini</taxon>
        <taxon>Lorisiformes</taxon>
        <taxon>Galagidae</taxon>
        <taxon>Otolemur</taxon>
    </lineage>
</organism>
<reference evidence="2" key="2">
    <citation type="submission" date="2025-08" db="UniProtKB">
        <authorList>
            <consortium name="Ensembl"/>
        </authorList>
    </citation>
    <scope>IDENTIFICATION</scope>
</reference>
<reference evidence="2" key="3">
    <citation type="submission" date="2025-09" db="UniProtKB">
        <authorList>
            <consortium name="Ensembl"/>
        </authorList>
    </citation>
    <scope>IDENTIFICATION</scope>
</reference>
<dbReference type="InParanoid" id="H0XA23"/>
<dbReference type="OMA" id="YWITEIL"/>
<feature type="compositionally biased region" description="Basic and acidic residues" evidence="1">
    <location>
        <begin position="237"/>
        <end position="267"/>
    </location>
</feature>
<dbReference type="AlphaFoldDB" id="H0XA23"/>
<feature type="region of interest" description="Disordered" evidence="1">
    <location>
        <begin position="20"/>
        <end position="323"/>
    </location>
</feature>
<dbReference type="STRING" id="30611.ENSOGAP00000012448"/>
<dbReference type="Ensembl" id="ENSOGAT00000013902.2">
    <property type="protein sequence ID" value="ENSOGAP00000012448.2"/>
    <property type="gene ID" value="ENSOGAG00000013900.2"/>
</dbReference>
<evidence type="ECO:0000313" key="2">
    <source>
        <dbReference type="Ensembl" id="ENSOGAP00000012448.2"/>
    </source>
</evidence>
<reference evidence="3" key="1">
    <citation type="submission" date="2011-03" db="EMBL/GenBank/DDBJ databases">
        <title>Version 3 of the genome sequence of Otolemur garnettii (Bushbaby).</title>
        <authorList>
            <consortium name="The Broad Institute Genome Sequencing Platform"/>
            <person name="Di Palma F."/>
            <person name="Johnson J."/>
            <person name="Lander E.S."/>
            <person name="Lindblad-Toh K."/>
            <person name="Jaffe D.B."/>
            <person name="Gnerre S."/>
            <person name="MacCallum I."/>
            <person name="Przybylski D."/>
            <person name="Ribeiro F.J."/>
            <person name="Burton J.N."/>
            <person name="Walker B.J."/>
            <person name="Sharpe T."/>
            <person name="Hall G."/>
        </authorList>
    </citation>
    <scope>NUCLEOTIDE SEQUENCE [LARGE SCALE GENOMIC DNA]</scope>
</reference>
<accession>H0XA23</accession>